<dbReference type="InterPro" id="IPR022646">
    <property type="entry name" value="SecD/SecF_CS"/>
</dbReference>
<name>A0AAE3E4F0_9FIRM</name>
<feature type="transmembrane region" description="Helical" evidence="9">
    <location>
        <begin position="252"/>
        <end position="270"/>
    </location>
</feature>
<sequence length="723" mass="77485">MSKKKGIIRLVVLLAVIAFVVYTAVSGLGSDRSGSLNDISLGLDLRGGVSITYEAVGDVNSQDMSDTKAKLEKRVQDYSTEAQVYFEGSDRITVDIPGATDANAVLQELGKPGTLIFCTDSSDPEGTKVMDGNQIKDAQAGARSNATTNAREYVVNLTLTSDGVEAFSKATEELAPTKGRIYIMYNGEVLSAPTVNEHIASDTCSITGMGDLEAAQTLASNIRIGALPVQLQEMRSQVVGAKLGQDAVRTSLMAGVIGLILVFAFMIIYYRIPGLAASIALVMYTAFVIVLLSAFNEEITLTLPGIAGIILGIGMAVDANCIIFARIREEIGAGKSVRTAIDAGFAKAFSAIIDGNVTTLIAAGVLYFIGSGTVKGFAQTLALGIVVSMFTALVITKNILKSFYAVGLQDEKLYGKTVYTKTFNFIGKRKLFYSASGIVIAIGIVAMVVSGVNGHIFNYSLDFIGGASTSVTFNENYSVEKLESDVQPVVSEVTGDNDIQMTPVTGSNEVIIKTRTLTVDERDALYSKLSETFGVDESTIQTENISAAVSGEMKRSAILSVIIAAIFMLIYVWIRFKEFSFGASSVLPLLHDVFVLLAFYAVLRWTVGNTFIACMLTLVGYSINATIVVFDRIRENLHTNKNLAEVVNVSVTQTLSRSINTSLTTLIMVVVLYILGVTSIKEFALPLIVGVVCGCYSSVCIAGCLWYDLKNALDKRKAKKTSK</sequence>
<dbReference type="NCBIfam" id="TIGR00966">
    <property type="entry name" value="transloc_SecF"/>
    <property type="match status" value="1"/>
</dbReference>
<dbReference type="InterPro" id="IPR005665">
    <property type="entry name" value="SecF_bac"/>
</dbReference>
<comment type="subunit">
    <text evidence="10">Forms a complex with SecD. Part of the essential Sec protein translocation apparatus which comprises SecA, SecYEG and auxiliary proteins SecDF. Other proteins may also be involved.</text>
</comment>
<feature type="domain" description="Protein export membrane protein SecD/SecF C-terminal" evidence="11">
    <location>
        <begin position="231"/>
        <end position="403"/>
    </location>
</feature>
<keyword evidence="2 9" id="KW-0813">Transport</keyword>
<dbReference type="InterPro" id="IPR022645">
    <property type="entry name" value="SecD/SecF_bac"/>
</dbReference>
<proteinExistence type="inferred from homology"/>
<feature type="transmembrane region" description="Helical" evidence="9">
    <location>
        <begin position="659"/>
        <end position="677"/>
    </location>
</feature>
<feature type="transmembrane region" description="Helical" evidence="9">
    <location>
        <begin position="431"/>
        <end position="452"/>
    </location>
</feature>
<feature type="domain" description="Protein export membrane protein SecD/SecF C-terminal" evidence="11">
    <location>
        <begin position="530"/>
        <end position="711"/>
    </location>
</feature>
<dbReference type="RefSeq" id="WP_308731999.1">
    <property type="nucleotide sequence ID" value="NZ_JAJEQN010000026.1"/>
</dbReference>
<reference evidence="13 14" key="1">
    <citation type="submission" date="2021-10" db="EMBL/GenBank/DDBJ databases">
        <title>Anaerobic single-cell dispensing facilitates the cultivation of human gut bacteria.</title>
        <authorList>
            <person name="Afrizal A."/>
        </authorList>
    </citation>
    <scope>NUCLEOTIDE SEQUENCE [LARGE SCALE GENOMIC DNA]</scope>
    <source>
        <strain evidence="13 14">CLA-AA-H224</strain>
    </source>
</reference>
<dbReference type="SUPFAM" id="SSF82866">
    <property type="entry name" value="Multidrug efflux transporter AcrB transmembrane domain"/>
    <property type="match status" value="2"/>
</dbReference>
<feature type="transmembrane region" description="Helical" evidence="9">
    <location>
        <begin position="301"/>
        <end position="327"/>
    </location>
</feature>
<dbReference type="GO" id="GO:0043952">
    <property type="term" value="P:protein transport by the Sec complex"/>
    <property type="evidence" value="ECO:0007669"/>
    <property type="project" value="UniProtKB-UniRule"/>
</dbReference>
<feature type="transmembrane region" description="Helical" evidence="9">
    <location>
        <begin position="609"/>
        <end position="630"/>
    </location>
</feature>
<keyword evidence="4 9" id="KW-0812">Transmembrane</keyword>
<dbReference type="InterPro" id="IPR022813">
    <property type="entry name" value="SecD/SecF_arch_bac"/>
</dbReference>
<dbReference type="HAMAP" id="MF_01463_B">
    <property type="entry name" value="SecD_B"/>
    <property type="match status" value="1"/>
</dbReference>
<dbReference type="PANTHER" id="PTHR30081:SF1">
    <property type="entry name" value="PROTEIN TRANSLOCASE SUBUNIT SECD"/>
    <property type="match status" value="1"/>
</dbReference>
<dbReference type="InterPro" id="IPR055344">
    <property type="entry name" value="SecD_SecF_C_bact"/>
</dbReference>
<feature type="transmembrane region" description="Helical" evidence="9">
    <location>
        <begin position="556"/>
        <end position="574"/>
    </location>
</feature>
<evidence type="ECO:0000313" key="14">
    <source>
        <dbReference type="Proteomes" id="UP001198200"/>
    </source>
</evidence>
<comment type="function">
    <text evidence="9">Part of the Sec protein translocase complex. Interacts with the SecYEG preprotein conducting channel. SecDF uses the proton motive force (PMF) to complete protein translocation after the ATP-dependent function of SecA.</text>
</comment>
<dbReference type="NCBIfam" id="TIGR00916">
    <property type="entry name" value="2A0604s01"/>
    <property type="match status" value="2"/>
</dbReference>
<dbReference type="EMBL" id="JAJEQN010000026">
    <property type="protein sequence ID" value="MCC2222063.1"/>
    <property type="molecule type" value="Genomic_DNA"/>
</dbReference>
<evidence type="ECO:0000256" key="7">
    <source>
        <dbReference type="ARBA" id="ARBA00023010"/>
    </source>
</evidence>
<dbReference type="GO" id="GO:0005886">
    <property type="term" value="C:plasma membrane"/>
    <property type="evidence" value="ECO:0007669"/>
    <property type="project" value="UniProtKB-SubCell"/>
</dbReference>
<feature type="transmembrane region" description="Helical" evidence="9">
    <location>
        <begin position="376"/>
        <end position="395"/>
    </location>
</feature>
<evidence type="ECO:0000256" key="4">
    <source>
        <dbReference type="ARBA" id="ARBA00022692"/>
    </source>
</evidence>
<dbReference type="AlphaFoldDB" id="A0AAE3E4F0"/>
<dbReference type="FunFam" id="1.20.1640.10:FF:000004">
    <property type="entry name" value="Protein translocase subunit SecD"/>
    <property type="match status" value="1"/>
</dbReference>
<evidence type="ECO:0000256" key="10">
    <source>
        <dbReference type="HAMAP-Rule" id="MF_01464"/>
    </source>
</evidence>
<dbReference type="Gene3D" id="3.30.70.3400">
    <property type="match status" value="1"/>
</dbReference>
<evidence type="ECO:0000256" key="9">
    <source>
        <dbReference type="HAMAP-Rule" id="MF_01463"/>
    </source>
</evidence>
<evidence type="ECO:0000259" key="12">
    <source>
        <dbReference type="Pfam" id="PF22599"/>
    </source>
</evidence>
<evidence type="ECO:0000256" key="3">
    <source>
        <dbReference type="ARBA" id="ARBA00022475"/>
    </source>
</evidence>
<evidence type="ECO:0000313" key="13">
    <source>
        <dbReference type="EMBL" id="MCC2222063.1"/>
    </source>
</evidence>
<dbReference type="GO" id="GO:0015450">
    <property type="term" value="F:protein-transporting ATPase activity"/>
    <property type="evidence" value="ECO:0007669"/>
    <property type="project" value="InterPro"/>
</dbReference>
<comment type="caution">
    <text evidence="13">The sequence shown here is derived from an EMBL/GenBank/DDBJ whole genome shotgun (WGS) entry which is preliminary data.</text>
</comment>
<dbReference type="PRINTS" id="PR01755">
    <property type="entry name" value="SECFTRNLCASE"/>
</dbReference>
<protein>
    <recommendedName>
        <fullName evidence="9 10">Multifunctional fusion protein</fullName>
    </recommendedName>
    <domain>
        <recommendedName>
            <fullName evidence="9">Protein translocase subunit SecD</fullName>
        </recommendedName>
    </domain>
    <domain>
        <recommendedName>
            <fullName evidence="10">Protein-export membrane protein SecF</fullName>
        </recommendedName>
    </domain>
</protein>
<evidence type="ECO:0000259" key="11">
    <source>
        <dbReference type="Pfam" id="PF02355"/>
    </source>
</evidence>
<dbReference type="Proteomes" id="UP001198200">
    <property type="component" value="Unassembled WGS sequence"/>
</dbReference>
<organism evidence="13 14">
    <name type="scientific">Anthropogastromicrobium aceti</name>
    <dbReference type="NCBI Taxonomy" id="2981768"/>
    <lineage>
        <taxon>Bacteria</taxon>
        <taxon>Bacillati</taxon>
        <taxon>Bacillota</taxon>
        <taxon>Clostridia</taxon>
        <taxon>Lachnospirales</taxon>
        <taxon>Lachnospiraceae</taxon>
        <taxon>Anthropogastromicrobium</taxon>
    </lineage>
</organism>
<accession>A0AAE3E4F0</accession>
<feature type="transmembrane region" description="Helical" evidence="9">
    <location>
        <begin position="683"/>
        <end position="707"/>
    </location>
</feature>
<evidence type="ECO:0000256" key="2">
    <source>
        <dbReference type="ARBA" id="ARBA00022448"/>
    </source>
</evidence>
<evidence type="ECO:0000256" key="5">
    <source>
        <dbReference type="ARBA" id="ARBA00022927"/>
    </source>
</evidence>
<dbReference type="InterPro" id="IPR054384">
    <property type="entry name" value="SecDF_P1_head"/>
</dbReference>
<evidence type="ECO:0000256" key="8">
    <source>
        <dbReference type="ARBA" id="ARBA00023136"/>
    </source>
</evidence>
<dbReference type="Gene3D" id="3.30.1360.200">
    <property type="match status" value="1"/>
</dbReference>
<keyword evidence="7 9" id="KW-0811">Translocation</keyword>
<feature type="transmembrane region" description="Helical" evidence="9">
    <location>
        <begin position="275"/>
        <end position="295"/>
    </location>
</feature>
<dbReference type="Gene3D" id="1.20.1640.10">
    <property type="entry name" value="Multidrug efflux transporter AcrB transmembrane domain"/>
    <property type="match status" value="2"/>
</dbReference>
<dbReference type="InterPro" id="IPR048634">
    <property type="entry name" value="SecD_SecF_C"/>
</dbReference>
<dbReference type="NCBIfam" id="TIGR01129">
    <property type="entry name" value="secD"/>
    <property type="match status" value="1"/>
</dbReference>
<dbReference type="InterPro" id="IPR005791">
    <property type="entry name" value="SecD"/>
</dbReference>
<keyword evidence="5 9" id="KW-0653">Protein transport</keyword>
<feature type="transmembrane region" description="Helical" evidence="9">
    <location>
        <begin position="348"/>
        <end position="370"/>
    </location>
</feature>
<dbReference type="GO" id="GO:0065002">
    <property type="term" value="P:intracellular protein transmembrane transport"/>
    <property type="evidence" value="ECO:0007669"/>
    <property type="project" value="UniProtKB-UniRule"/>
</dbReference>
<keyword evidence="14" id="KW-1185">Reference proteome</keyword>
<dbReference type="Pfam" id="PF22599">
    <property type="entry name" value="SecDF_P1_head"/>
    <property type="match status" value="1"/>
</dbReference>
<evidence type="ECO:0000256" key="1">
    <source>
        <dbReference type="ARBA" id="ARBA00004651"/>
    </source>
</evidence>
<comment type="caution">
    <text evidence="9">Lacks conserved residue(s) required for the propagation of feature annotation.</text>
</comment>
<dbReference type="PANTHER" id="PTHR30081">
    <property type="entry name" value="PROTEIN-EXPORT MEMBRANE PROTEIN SEC"/>
    <property type="match status" value="1"/>
</dbReference>
<keyword evidence="8 9" id="KW-0472">Membrane</keyword>
<evidence type="ECO:0000256" key="6">
    <source>
        <dbReference type="ARBA" id="ARBA00022989"/>
    </source>
</evidence>
<dbReference type="HAMAP" id="MF_01464_B">
    <property type="entry name" value="SecF_B"/>
    <property type="match status" value="1"/>
</dbReference>
<feature type="domain" description="SecDF P1 head subdomain" evidence="12">
    <location>
        <begin position="128"/>
        <end position="229"/>
    </location>
</feature>
<comment type="similarity">
    <text evidence="10">Belongs to the SecD/SecF family. SecF subfamily.</text>
</comment>
<comment type="similarity">
    <text evidence="9">Belongs to the SecD/SecF family. SecD subfamily.</text>
</comment>
<dbReference type="Pfam" id="PF07549">
    <property type="entry name" value="Sec_GG"/>
    <property type="match status" value="1"/>
</dbReference>
<dbReference type="GO" id="GO:0006605">
    <property type="term" value="P:protein targeting"/>
    <property type="evidence" value="ECO:0007669"/>
    <property type="project" value="UniProtKB-UniRule"/>
</dbReference>
<feature type="transmembrane region" description="Helical" evidence="9">
    <location>
        <begin position="586"/>
        <end position="603"/>
    </location>
</feature>
<dbReference type="Pfam" id="PF02355">
    <property type="entry name" value="SecD_SecF_C"/>
    <property type="match status" value="2"/>
</dbReference>
<gene>
    <name evidence="9 13" type="primary">secD</name>
    <name evidence="10" type="synonym">secF</name>
    <name evidence="13" type="ORF">LKD48_10510</name>
</gene>
<keyword evidence="6 9" id="KW-1133">Transmembrane helix</keyword>
<comment type="subunit">
    <text evidence="9">Forms a complex with SecF. Part of the essential Sec protein translocation apparatus which comprises SecA, SecYEG and auxiliary proteins SecDF. Other proteins may also be involved.</text>
</comment>
<keyword evidence="3 9" id="KW-1003">Cell membrane</keyword>
<comment type="subcellular location">
    <subcellularLocation>
        <location evidence="1 9">Cell membrane</location>
        <topology evidence="1 9">Multi-pass membrane protein</topology>
    </subcellularLocation>
</comment>